<feature type="compositionally biased region" description="Pro residues" evidence="1">
    <location>
        <begin position="434"/>
        <end position="449"/>
    </location>
</feature>
<evidence type="ECO:0000313" key="2">
    <source>
        <dbReference type="EMBL" id="PPQ70222.1"/>
    </source>
</evidence>
<keyword evidence="3" id="KW-1185">Reference proteome</keyword>
<feature type="compositionally biased region" description="Low complexity" evidence="1">
    <location>
        <begin position="302"/>
        <end position="323"/>
    </location>
</feature>
<protein>
    <submittedName>
        <fullName evidence="2">Uncharacterized protein</fullName>
    </submittedName>
</protein>
<dbReference type="EMBL" id="NHYE01005549">
    <property type="protein sequence ID" value="PPQ70222.1"/>
    <property type="molecule type" value="Genomic_DNA"/>
</dbReference>
<accession>A0A409VVE4</accession>
<evidence type="ECO:0000313" key="3">
    <source>
        <dbReference type="Proteomes" id="UP000284706"/>
    </source>
</evidence>
<proteinExistence type="predicted"/>
<dbReference type="OrthoDB" id="3255824at2759"/>
<feature type="region of interest" description="Disordered" evidence="1">
    <location>
        <begin position="289"/>
        <end position="361"/>
    </location>
</feature>
<sequence length="633" mass="70389">MSSCRSRLKASHPQRLVKYSRLRHLYVQPSSGRPWQLSRRVGQVMSFFRNRHGQADFFEAGNSFSSPYSFSDSGWSELDSNYVTCHHPEECPECANYEEHLEFSALSIPTHHPSGPPTQPATSSFAQGVATGRHLQREDDDHVISRYRSRLHYAQSRYAESVRGHASYRAENELLRRELTAVKDRLLAVQMAYEDLAMARLDDHGYFPAFAGGSGTDTSSRRSEPFHVPASDSEDDDVPRVVREARQREAFEPGRYFVDDDDEFEAFQQLRHMENKEEWEHDFWSDLRPRSISTDSSDEDPITSSSSDTDTDSSSSSESPLSSVKPEAKNGIDPPSSTPNFVPSSHSPPPDALPSETATPSSAAVLDDIAQLSALMTRAHQNNHDGAEALRRIKAFIKLAERIPKARRTSAQLYLLAHWRGKRKSPPRSDTSSPPLPSASPSPSPPSTAPAPSRYDQLFETSAPELAPSQMFVDASRRGIGLIYYDRWLAWEFTPDHPAIPRDSAGSIVMSWAELIAVELGLLTFLSNPAPSAPSSKRTFLIRSDNYGVVNALVSRTWSSSYGLASILDRILKRAEISGVEVVAKWISTKANPADGPSRGVFPPKEMMLDWAPEIHELRDIGLDGVVNLVVGQ</sequence>
<dbReference type="Proteomes" id="UP000284706">
    <property type="component" value="Unassembled WGS sequence"/>
</dbReference>
<evidence type="ECO:0000256" key="1">
    <source>
        <dbReference type="SAM" id="MobiDB-lite"/>
    </source>
</evidence>
<organism evidence="2 3">
    <name type="scientific">Gymnopilus dilepis</name>
    <dbReference type="NCBI Taxonomy" id="231916"/>
    <lineage>
        <taxon>Eukaryota</taxon>
        <taxon>Fungi</taxon>
        <taxon>Dikarya</taxon>
        <taxon>Basidiomycota</taxon>
        <taxon>Agaricomycotina</taxon>
        <taxon>Agaricomycetes</taxon>
        <taxon>Agaricomycetidae</taxon>
        <taxon>Agaricales</taxon>
        <taxon>Agaricineae</taxon>
        <taxon>Hymenogastraceae</taxon>
        <taxon>Gymnopilus</taxon>
    </lineage>
</organism>
<gene>
    <name evidence="2" type="ORF">CVT26_014476</name>
</gene>
<dbReference type="STRING" id="231916.A0A409VVE4"/>
<feature type="region of interest" description="Disordered" evidence="1">
    <location>
        <begin position="212"/>
        <end position="240"/>
    </location>
</feature>
<comment type="caution">
    <text evidence="2">The sequence shown here is derived from an EMBL/GenBank/DDBJ whole genome shotgun (WGS) entry which is preliminary data.</text>
</comment>
<reference evidence="2 3" key="1">
    <citation type="journal article" date="2018" name="Evol. Lett.">
        <title>Horizontal gene cluster transfer increased hallucinogenic mushroom diversity.</title>
        <authorList>
            <person name="Reynolds H.T."/>
            <person name="Vijayakumar V."/>
            <person name="Gluck-Thaler E."/>
            <person name="Korotkin H.B."/>
            <person name="Matheny P.B."/>
            <person name="Slot J.C."/>
        </authorList>
    </citation>
    <scope>NUCLEOTIDE SEQUENCE [LARGE SCALE GENOMIC DNA]</scope>
    <source>
        <strain evidence="2 3">SRW20</strain>
    </source>
</reference>
<dbReference type="InParanoid" id="A0A409VVE4"/>
<dbReference type="AlphaFoldDB" id="A0A409VVE4"/>
<name>A0A409VVE4_9AGAR</name>
<feature type="region of interest" description="Disordered" evidence="1">
    <location>
        <begin position="420"/>
        <end position="454"/>
    </location>
</feature>